<organism evidence="2 3">
    <name type="scientific">Sinobaca qinghaiensis</name>
    <dbReference type="NCBI Taxonomy" id="342944"/>
    <lineage>
        <taxon>Bacteria</taxon>
        <taxon>Bacillati</taxon>
        <taxon>Bacillota</taxon>
        <taxon>Bacilli</taxon>
        <taxon>Bacillales</taxon>
        <taxon>Sporolactobacillaceae</taxon>
        <taxon>Sinobaca</taxon>
    </lineage>
</organism>
<gene>
    <name evidence="2" type="ORF">ATL39_0378</name>
</gene>
<feature type="transmembrane region" description="Helical" evidence="1">
    <location>
        <begin position="29"/>
        <end position="46"/>
    </location>
</feature>
<evidence type="ECO:0000256" key="1">
    <source>
        <dbReference type="SAM" id="Phobius"/>
    </source>
</evidence>
<keyword evidence="1" id="KW-1133">Transmembrane helix</keyword>
<comment type="caution">
    <text evidence="2">The sequence shown here is derived from an EMBL/GenBank/DDBJ whole genome shotgun (WGS) entry which is preliminary data.</text>
</comment>
<dbReference type="AlphaFoldDB" id="A0A419V7R9"/>
<keyword evidence="1" id="KW-0472">Membrane</keyword>
<dbReference type="EMBL" id="RAPK01000006">
    <property type="protein sequence ID" value="RKD76166.1"/>
    <property type="molecule type" value="Genomic_DNA"/>
</dbReference>
<evidence type="ECO:0000313" key="2">
    <source>
        <dbReference type="EMBL" id="RKD76166.1"/>
    </source>
</evidence>
<feature type="transmembrane region" description="Helical" evidence="1">
    <location>
        <begin position="7"/>
        <end position="23"/>
    </location>
</feature>
<proteinExistence type="predicted"/>
<keyword evidence="3" id="KW-1185">Reference proteome</keyword>
<sequence length="85" mass="9525">MNASLETLWLLGMLIAAAASLIAVIIQDLTALAVSVSLLFTLTYLFRSSRMKEEGREKKARFFKRISLFFFFCFLLAAANALTMP</sequence>
<dbReference type="Proteomes" id="UP000285120">
    <property type="component" value="Unassembled WGS sequence"/>
</dbReference>
<feature type="transmembrane region" description="Helical" evidence="1">
    <location>
        <begin position="66"/>
        <end position="84"/>
    </location>
</feature>
<protein>
    <submittedName>
        <fullName evidence="2">Uncharacterized protein</fullName>
    </submittedName>
</protein>
<reference evidence="2 3" key="1">
    <citation type="submission" date="2018-09" db="EMBL/GenBank/DDBJ databases">
        <title>Genomic Encyclopedia of Archaeal and Bacterial Type Strains, Phase II (KMG-II): from individual species to whole genera.</title>
        <authorList>
            <person name="Goeker M."/>
        </authorList>
    </citation>
    <scope>NUCLEOTIDE SEQUENCE [LARGE SCALE GENOMIC DNA]</scope>
    <source>
        <strain evidence="2 3">DSM 17008</strain>
    </source>
</reference>
<accession>A0A419V7R9</accession>
<name>A0A419V7R9_9BACL</name>
<evidence type="ECO:0000313" key="3">
    <source>
        <dbReference type="Proteomes" id="UP000285120"/>
    </source>
</evidence>
<keyword evidence="1" id="KW-0812">Transmembrane</keyword>
<dbReference type="RefSeq" id="WP_120191582.1">
    <property type="nucleotide sequence ID" value="NZ_RAPK01000006.1"/>
</dbReference>